<feature type="compositionally biased region" description="Basic and acidic residues" evidence="1">
    <location>
        <begin position="35"/>
        <end position="49"/>
    </location>
</feature>
<feature type="transmembrane region" description="Helical" evidence="2">
    <location>
        <begin position="222"/>
        <end position="245"/>
    </location>
</feature>
<keyword evidence="2" id="KW-0812">Transmembrane</keyword>
<comment type="caution">
    <text evidence="3">The sequence shown here is derived from an EMBL/GenBank/DDBJ whole genome shotgun (WGS) entry which is preliminary data.</text>
</comment>
<proteinExistence type="predicted"/>
<evidence type="ECO:0000313" key="3">
    <source>
        <dbReference type="EMBL" id="KAJ7604857.1"/>
    </source>
</evidence>
<gene>
    <name evidence="3" type="ORF">FB45DRAFT_1150022</name>
</gene>
<feature type="transmembrane region" description="Helical" evidence="2">
    <location>
        <begin position="181"/>
        <end position="201"/>
    </location>
</feature>
<accession>A0AAD7AZJ4</accession>
<evidence type="ECO:0000256" key="1">
    <source>
        <dbReference type="SAM" id="MobiDB-lite"/>
    </source>
</evidence>
<name>A0AAD7AZJ4_9AGAR</name>
<feature type="compositionally biased region" description="Basic and acidic residues" evidence="1">
    <location>
        <begin position="15"/>
        <end position="24"/>
    </location>
</feature>
<dbReference type="AlphaFoldDB" id="A0AAD7AZJ4"/>
<organism evidence="3 4">
    <name type="scientific">Roridomyces roridus</name>
    <dbReference type="NCBI Taxonomy" id="1738132"/>
    <lineage>
        <taxon>Eukaryota</taxon>
        <taxon>Fungi</taxon>
        <taxon>Dikarya</taxon>
        <taxon>Basidiomycota</taxon>
        <taxon>Agaricomycotina</taxon>
        <taxon>Agaricomycetes</taxon>
        <taxon>Agaricomycetidae</taxon>
        <taxon>Agaricales</taxon>
        <taxon>Marasmiineae</taxon>
        <taxon>Mycenaceae</taxon>
        <taxon>Roridomyces</taxon>
    </lineage>
</organism>
<evidence type="ECO:0000256" key="2">
    <source>
        <dbReference type="SAM" id="Phobius"/>
    </source>
</evidence>
<keyword evidence="2" id="KW-0472">Membrane</keyword>
<keyword evidence="2" id="KW-1133">Transmembrane helix</keyword>
<reference evidence="3" key="1">
    <citation type="submission" date="2023-03" db="EMBL/GenBank/DDBJ databases">
        <title>Massive genome expansion in bonnet fungi (Mycena s.s.) driven by repeated elements and novel gene families across ecological guilds.</title>
        <authorList>
            <consortium name="Lawrence Berkeley National Laboratory"/>
            <person name="Harder C.B."/>
            <person name="Miyauchi S."/>
            <person name="Viragh M."/>
            <person name="Kuo A."/>
            <person name="Thoen E."/>
            <person name="Andreopoulos B."/>
            <person name="Lu D."/>
            <person name="Skrede I."/>
            <person name="Drula E."/>
            <person name="Henrissat B."/>
            <person name="Morin E."/>
            <person name="Kohler A."/>
            <person name="Barry K."/>
            <person name="LaButti K."/>
            <person name="Morin E."/>
            <person name="Salamov A."/>
            <person name="Lipzen A."/>
            <person name="Mereny Z."/>
            <person name="Hegedus B."/>
            <person name="Baldrian P."/>
            <person name="Stursova M."/>
            <person name="Weitz H."/>
            <person name="Taylor A."/>
            <person name="Grigoriev I.V."/>
            <person name="Nagy L.G."/>
            <person name="Martin F."/>
            <person name="Kauserud H."/>
        </authorList>
    </citation>
    <scope>NUCLEOTIDE SEQUENCE</scope>
    <source>
        <strain evidence="3">9284</strain>
    </source>
</reference>
<feature type="region of interest" description="Disordered" evidence="1">
    <location>
        <begin position="1"/>
        <end position="49"/>
    </location>
</feature>
<dbReference type="EMBL" id="JARKIF010000088">
    <property type="protein sequence ID" value="KAJ7604857.1"/>
    <property type="molecule type" value="Genomic_DNA"/>
</dbReference>
<sequence length="360" mass="40154">MDLSQIRIRHRKDRRQPGKRTDMHRTHRRTAPVQETRHKSQPKTDPHRKLADIRSGSLLHEIPHFVWLHCGRVGEETHLCLTKGWRGLGEDGIRGPRFRLSIAMKSASYGMTGGGSIMGLSGGGNDEAGGGCAGEEVASGDPEDAEDEIRSLPLALRADLDSDVEVLLLRAELLLLGALRLLPLSASIYILPINVLFLPIISKPSRKRTKNLLIDSQHIRRLVYFHFQQIVIPCSNCAVLSAILIGSPSDMDRSTRATNQEDAVLSKSPGTTVQLYLSSWWAIFQTVHAVPRRNIQTYYPVASEGYPYTGHRVERLPTPSAEVFRNTCDHESIQIFLRLAFAMASGGTRSSKRLTKRKND</sequence>
<keyword evidence="4" id="KW-1185">Reference proteome</keyword>
<evidence type="ECO:0000313" key="4">
    <source>
        <dbReference type="Proteomes" id="UP001221142"/>
    </source>
</evidence>
<dbReference type="Proteomes" id="UP001221142">
    <property type="component" value="Unassembled WGS sequence"/>
</dbReference>
<protein>
    <submittedName>
        <fullName evidence="3">Uncharacterized protein</fullName>
    </submittedName>
</protein>